<sequence>MVKAALPKQLASGVCRVSPRLMDEEYTCGRWEYLNDLEEMARYAVIAGYCRHIGDISSVLDLGCGIGLLRAWLRPVEVIDYVGVDFSTVAIEMARIRWTDESTKFIATDIATFVPDRKFDVIVLNEVLYYFERPDWILRRVAAFLKENGRLVISLWDSPESRRAWLRSRSSVHILDEVQVRHRSGLSWEIRLCRPRLVAT</sequence>
<keyword evidence="1" id="KW-0489">Methyltransferase</keyword>
<reference evidence="1 2" key="1">
    <citation type="journal article" date="2015" name="Stand. Genomic Sci.">
        <title>Genomic Encyclopedia of Bacterial and Archaeal Type Strains, Phase III: the genomes of soil and plant-associated and newly described type strains.</title>
        <authorList>
            <person name="Whitman W.B."/>
            <person name="Woyke T."/>
            <person name="Klenk H.P."/>
            <person name="Zhou Y."/>
            <person name="Lilburn T.G."/>
            <person name="Beck B.J."/>
            <person name="De Vos P."/>
            <person name="Vandamme P."/>
            <person name="Eisen J.A."/>
            <person name="Garrity G."/>
            <person name="Hugenholtz P."/>
            <person name="Kyrpides N.C."/>
        </authorList>
    </citation>
    <scope>NUCLEOTIDE SEQUENCE [LARGE SCALE GENOMIC DNA]</scope>
    <source>
        <strain evidence="1 2">CGMCC 1.10948</strain>
    </source>
</reference>
<proteinExistence type="predicted"/>
<dbReference type="InterPro" id="IPR029063">
    <property type="entry name" value="SAM-dependent_MTases_sf"/>
</dbReference>
<evidence type="ECO:0000313" key="1">
    <source>
        <dbReference type="EMBL" id="TWI63301.1"/>
    </source>
</evidence>
<dbReference type="PANTHER" id="PTHR43861">
    <property type="entry name" value="TRANS-ACONITATE 2-METHYLTRANSFERASE-RELATED"/>
    <property type="match status" value="1"/>
</dbReference>
<keyword evidence="1" id="KW-0830">Ubiquinone</keyword>
<evidence type="ECO:0000313" key="2">
    <source>
        <dbReference type="Proteomes" id="UP000316291"/>
    </source>
</evidence>
<keyword evidence="1" id="KW-0808">Transferase</keyword>
<dbReference type="SUPFAM" id="SSF53335">
    <property type="entry name" value="S-adenosyl-L-methionine-dependent methyltransferases"/>
    <property type="match status" value="1"/>
</dbReference>
<comment type="caution">
    <text evidence="1">The sequence shown here is derived from an EMBL/GenBank/DDBJ whole genome shotgun (WGS) entry which is preliminary data.</text>
</comment>
<keyword evidence="2" id="KW-1185">Reference proteome</keyword>
<dbReference type="GO" id="GO:0032259">
    <property type="term" value="P:methylation"/>
    <property type="evidence" value="ECO:0007669"/>
    <property type="project" value="UniProtKB-KW"/>
</dbReference>
<accession>A0A562R2M3</accession>
<protein>
    <submittedName>
        <fullName evidence="1">2-polyprenyl-6-hydroxyphenyl methylase/3-demethylubiquinone-9 3-methyltransferase</fullName>
    </submittedName>
</protein>
<gene>
    <name evidence="1" type="ORF">IQ16_06360</name>
</gene>
<dbReference type="Gene3D" id="3.40.50.150">
    <property type="entry name" value="Vaccinia Virus protein VP39"/>
    <property type="match status" value="1"/>
</dbReference>
<dbReference type="GO" id="GO:0008168">
    <property type="term" value="F:methyltransferase activity"/>
    <property type="evidence" value="ECO:0007669"/>
    <property type="project" value="UniProtKB-KW"/>
</dbReference>
<dbReference type="Pfam" id="PF13489">
    <property type="entry name" value="Methyltransf_23"/>
    <property type="match status" value="1"/>
</dbReference>
<dbReference type="EMBL" id="VLLA01000020">
    <property type="protein sequence ID" value="TWI63301.1"/>
    <property type="molecule type" value="Genomic_DNA"/>
</dbReference>
<dbReference type="AlphaFoldDB" id="A0A562R2M3"/>
<dbReference type="Proteomes" id="UP000316291">
    <property type="component" value="Unassembled WGS sequence"/>
</dbReference>
<dbReference type="CDD" id="cd02440">
    <property type="entry name" value="AdoMet_MTases"/>
    <property type="match status" value="1"/>
</dbReference>
<name>A0A562R2M3_9BRAD</name>
<organism evidence="1 2">
    <name type="scientific">Bradyrhizobium huanghuaihaiense</name>
    <dbReference type="NCBI Taxonomy" id="990078"/>
    <lineage>
        <taxon>Bacteria</taxon>
        <taxon>Pseudomonadati</taxon>
        <taxon>Pseudomonadota</taxon>
        <taxon>Alphaproteobacteria</taxon>
        <taxon>Hyphomicrobiales</taxon>
        <taxon>Nitrobacteraceae</taxon>
        <taxon>Bradyrhizobium</taxon>
    </lineage>
</organism>